<proteinExistence type="predicted"/>
<feature type="non-terminal residue" evidence="1">
    <location>
        <position position="1"/>
    </location>
</feature>
<dbReference type="AlphaFoldDB" id="A0A0G1J9N8"/>
<reference evidence="1 2" key="1">
    <citation type="journal article" date="2015" name="Nature">
        <title>rRNA introns, odd ribosomes, and small enigmatic genomes across a large radiation of phyla.</title>
        <authorList>
            <person name="Brown C.T."/>
            <person name="Hug L.A."/>
            <person name="Thomas B.C."/>
            <person name="Sharon I."/>
            <person name="Castelle C.J."/>
            <person name="Singh A."/>
            <person name="Wilkins M.J."/>
            <person name="Williams K.H."/>
            <person name="Banfield J.F."/>
        </authorList>
    </citation>
    <scope>NUCLEOTIDE SEQUENCE [LARGE SCALE GENOMIC DNA]</scope>
</reference>
<name>A0A0G1J9N8_UNCKA</name>
<protein>
    <recommendedName>
        <fullName evidence="3">DNA recombination protein RmuC</fullName>
    </recommendedName>
</protein>
<dbReference type="EMBL" id="LCJD01000045">
    <property type="protein sequence ID" value="KKT68381.1"/>
    <property type="molecule type" value="Genomic_DNA"/>
</dbReference>
<comment type="caution">
    <text evidence="1">The sequence shown here is derived from an EMBL/GenBank/DDBJ whole genome shotgun (WGS) entry which is preliminary data.</text>
</comment>
<dbReference type="InterPro" id="IPR003798">
    <property type="entry name" value="DNA_recombination_RmuC"/>
</dbReference>
<dbReference type="Pfam" id="PF02646">
    <property type="entry name" value="RmuC"/>
    <property type="match status" value="1"/>
</dbReference>
<accession>A0A0G1J9N8</accession>
<gene>
    <name evidence="1" type="ORF">UW65_C0045G0010</name>
</gene>
<evidence type="ECO:0008006" key="3">
    <source>
        <dbReference type="Google" id="ProtNLM"/>
    </source>
</evidence>
<evidence type="ECO:0000313" key="2">
    <source>
        <dbReference type="Proteomes" id="UP000034783"/>
    </source>
</evidence>
<organism evidence="1 2">
    <name type="scientific">candidate division WWE3 bacterium GW2011_GWB1_44_4</name>
    <dbReference type="NCBI Taxonomy" id="1619116"/>
    <lineage>
        <taxon>Bacteria</taxon>
        <taxon>Katanobacteria</taxon>
    </lineage>
</organism>
<sequence>ARALVRSPNTISYFLKVVLVAYRQHELQKHTSKILAALSGIKVETEKFGEDLDVLGRHISNSYKSMEGVKGRFTKISDKLDNVHTLDKEDEPPKLV</sequence>
<evidence type="ECO:0000313" key="1">
    <source>
        <dbReference type="EMBL" id="KKT68381.1"/>
    </source>
</evidence>
<dbReference type="Proteomes" id="UP000034783">
    <property type="component" value="Unassembled WGS sequence"/>
</dbReference>